<organism evidence="2 3">
    <name type="scientific">Macrosiphum euphorbiae</name>
    <name type="common">potato aphid</name>
    <dbReference type="NCBI Taxonomy" id="13131"/>
    <lineage>
        <taxon>Eukaryota</taxon>
        <taxon>Metazoa</taxon>
        <taxon>Ecdysozoa</taxon>
        <taxon>Arthropoda</taxon>
        <taxon>Hexapoda</taxon>
        <taxon>Insecta</taxon>
        <taxon>Pterygota</taxon>
        <taxon>Neoptera</taxon>
        <taxon>Paraneoptera</taxon>
        <taxon>Hemiptera</taxon>
        <taxon>Sternorrhyncha</taxon>
        <taxon>Aphidomorpha</taxon>
        <taxon>Aphidoidea</taxon>
        <taxon>Aphididae</taxon>
        <taxon>Macrosiphini</taxon>
        <taxon>Macrosiphum</taxon>
    </lineage>
</organism>
<feature type="compositionally biased region" description="Low complexity" evidence="1">
    <location>
        <begin position="37"/>
        <end position="48"/>
    </location>
</feature>
<feature type="region of interest" description="Disordered" evidence="1">
    <location>
        <begin position="14"/>
        <end position="48"/>
    </location>
</feature>
<keyword evidence="3" id="KW-1185">Reference proteome</keyword>
<reference evidence="2 3" key="1">
    <citation type="submission" date="2023-01" db="EMBL/GenBank/DDBJ databases">
        <authorList>
            <person name="Whitehead M."/>
        </authorList>
    </citation>
    <scope>NUCLEOTIDE SEQUENCE [LARGE SCALE GENOMIC DNA]</scope>
</reference>
<evidence type="ECO:0000256" key="1">
    <source>
        <dbReference type="SAM" id="MobiDB-lite"/>
    </source>
</evidence>
<gene>
    <name evidence="2" type="ORF">MEUPH1_LOCUS29088</name>
</gene>
<comment type="caution">
    <text evidence="2">The sequence shown here is derived from an EMBL/GenBank/DDBJ whole genome shotgun (WGS) entry which is preliminary data.</text>
</comment>
<proteinExistence type="predicted"/>
<dbReference type="Proteomes" id="UP001160148">
    <property type="component" value="Unassembled WGS sequence"/>
</dbReference>
<name>A0AAV0Y6Q5_9HEMI</name>
<evidence type="ECO:0000313" key="2">
    <source>
        <dbReference type="EMBL" id="CAI6375618.1"/>
    </source>
</evidence>
<sequence length="70" mass="8112">MTWVEFLKCWEKAPDTPKTPSITQQVTSTTQEENDMTETSSQHSETESEVIIEIIRDMITNKPEALQEIR</sequence>
<accession>A0AAV0Y6Q5</accession>
<feature type="compositionally biased region" description="Polar residues" evidence="1">
    <location>
        <begin position="18"/>
        <end position="31"/>
    </location>
</feature>
<protein>
    <submittedName>
        <fullName evidence="2">Uncharacterized protein</fullName>
    </submittedName>
</protein>
<dbReference type="AlphaFoldDB" id="A0AAV0Y6Q5"/>
<evidence type="ECO:0000313" key="3">
    <source>
        <dbReference type="Proteomes" id="UP001160148"/>
    </source>
</evidence>
<dbReference type="EMBL" id="CARXXK010001350">
    <property type="protein sequence ID" value="CAI6375618.1"/>
    <property type="molecule type" value="Genomic_DNA"/>
</dbReference>